<dbReference type="Pfam" id="PF00550">
    <property type="entry name" value="PP-binding"/>
    <property type="match status" value="2"/>
</dbReference>
<dbReference type="InterPro" id="IPR001242">
    <property type="entry name" value="Condensation_dom"/>
</dbReference>
<dbReference type="InterPro" id="IPR036514">
    <property type="entry name" value="SGNH_hydro_sf"/>
</dbReference>
<dbReference type="EMBL" id="JASKHM010000032">
    <property type="protein sequence ID" value="MEQ4487174.1"/>
    <property type="molecule type" value="Genomic_DNA"/>
</dbReference>
<comment type="cofactor">
    <cofactor evidence="1">
        <name>pantetheine 4'-phosphate</name>
        <dbReference type="ChEBI" id="CHEBI:47942"/>
    </cofactor>
</comment>
<dbReference type="InterPro" id="IPR020841">
    <property type="entry name" value="PKS_Beta-ketoAc_synthase_dom"/>
</dbReference>
<dbReference type="PROSITE" id="PS00606">
    <property type="entry name" value="KS3_1"/>
    <property type="match status" value="1"/>
</dbReference>
<sequence length="2435" mass="272352">MEKAWWDADDILEEESEIVEETSHRDIAIIGMSVRLPGVCDVQSLWELIAAGHDAIGPFPDARRADVESLLSSTKLPNGKVSYYDGAYLDEIDKFDYRFFRMSPKEASLMSPNQRLWLETAWSALEDAGYGASKLAGSRTGVYLGYNGDAFHDYKRLISERDPASLTQGITGNLSSIVASRISYLLDFRGPSLTVDTACSSSLVALHIAIQSLRAGECEQALVGGVKTYLLPVDLGIRIGIESPDFRARTFDDRSAGTGGGEGAAAILIKPLGKALRDKDAIYAVIKGSAINQDGSSIGITAPNGRAQEEVIVQAWEDADIDPATIGYVEAHGTGTKLGDPIEIDGMTQAFRRYTRRSQFCAVGSVKTNFGHLDTTAGIVGLIKTALALHRRELPPMLHFREPNREIPFLDSPVYVSDILRPWAQDEDHPRRAGVSSFGMSGTNAHAVLEEAPSIPSLQRANESAKVQPFALSAKSETALAALVVSYEHFLERHDHSSLSLGSLCYTANTGRGHYEFRAAVTVGSIEQLRDKLRLLAKCLLEGKKPLAFGELEGNAREWEDGSGVPTGIWLGRHGGGNDMSALARAAASVDTLTEDIRDSSAEKLCLAYAEGNRLDWEAWYRDSGYGKIHLPTYPFDRTRCWVEERTAYSDYRKPNDNEGKMALSVADAKDRDIVQLIGREEDRYSETEKTVALIWGRALGFESIGVYDHYYELGGDSILALQIVGELSSAIGREIEIADLLGHPTVADLSVYIDGVMGISIDKADASQELIGDDSEETMYPLSRAQHRIFLGAQLPGEERHHHMPLAYIVEGELQAVRLEMAFRKLAERHESLRTTFEWSEEGEPRQRVHPVPDMRIEPASVGSEADWSAFAAAFIRPFDMSKLPLVRIGLATVSPKRHLLVLDAHHLVADGASLALLLQELTALYEGLSLPPKSMDYRHYVHWQQDQKDSPVWQAQRAYWLSDMLSPPISHLRLPLDFPRPHVKSPEGKSFRFTLSEPLTDKLNQLARKRQVSLHTVLYSLYAVLMNRYSGQEEIMIGSLVSGRDQAAFRQIVGVFINFLPVRILVSARLSFDEFMEGIQDLTSEAYSNGQFPFDEMVAATPAARDRSRNALYDTMLVFHNHSTGSDRFSSGGLLFSEYPLERTTSSLDVKLDLFPGSGGELHGVLEYDPQLFLESSISRMSEHFAELAAMAADHSDWAIGEFRLFGADEEANLESRRSLNDRPPQETVEGLDFNLTIASTFTSEPIAKSLTRWLGEFGLKSKLSFAPYNQIVQHVIGEHTSEMESTGAKGTEEANVLLIRPEDWLTKAATVEERLEQLESDLRRLMRLLGERKEHGTYFVALMPFSANGPFNELSEQAAGAFRERWSDLVLSAENVNPLDFSVAAARYRVDEMEDPVANEEGHIPYTEQYFAAIGTEIARALIAWRATPFKVIVVDADNTLWRGVCGEEGALNVQVTQEFAAWQRLLLRKRSEGMLLALCSKNNEDDLWEVFARNPGMMLRKEHFSAWRVNWESKADNLRELSAELNLGLDSFIFVDDNAVECLSVMAGCPEVLTLKLPEEGEMTAFLSHVWAWDRLNVTEEDRRRAGSYEAERQRKEAVRPGVTLDNYLQGLGMKVSMRALSSEDTERAAQLSVRTNQFNLNGIRRSKEDIRALLIGEQAYQWVVEAADRYGDYGKIGYVSATRDGSSLVLNAFLLSCRVLGRGVEQAVCTGLKRFASSLGCVELRAEFRRTAKNRPFEQFLEDSGWVMDQAETEEEGSDCYIDLTEVNEMPRHIAFYDRIPYEIEEAYELTAAAAGQYSLIVAEAGGQTRTKSRSFDWVLSYDREPEVLHRAYYSPLRYPDASLIASLEDVYTDVNRETRNQAIALSYERPVSDTESKMAELWAKLLGGGPYGRNDHFFAVGGDSLQAASLVSAFVRTFGVRVSLSDLFDHARLKEMAALMCVESNDKKQTYEAIPIASKAELYPVSPAQRRMYFLQQFEPTGTAYQIPTALMLTGPVDREGLRQAFHELTRRHEGLRTSFRLHEDEPYQCVHDVADFEIMYKEMADNGELIEQALRDFVRPFDLSRAPLFRVGLFRLDQGRHVMVFDIHHIVADGVSVNVLMEDFLMLYEGHSLMPSELQYKDYSTWLLGEERAGRYSEQLDSWIQSFSEPLPKLELPADFARPEVKSTIGAQLLVHLTARETEQLNRLAQRSGTTLFMVLLTAYASWLMKLSGQTDMIIGTPVAGRSHPDTGKLVGVFVNPLAIRIASAADFTFEELLGYVKETVINALDRQEAPFEELVERLRPERDLSRNPIFDTMFSMLNMFHADASSAEIKIEQLPIDFGVSQFDIGLYAVEEVRGLNFIIQYASGLFRSGTMQRWVDGFQVLLGAISKNPELKLNDISILSEEEHHQVVNTFNATIAPFPRELTLPELFRRQAEAAPDKLAAS</sequence>
<dbReference type="InterPro" id="IPR020806">
    <property type="entry name" value="PKS_PP-bd"/>
</dbReference>
<dbReference type="Gene3D" id="3.40.47.10">
    <property type="match status" value="1"/>
</dbReference>
<feature type="domain" description="Ketosynthase family 3 (KS3)" evidence="7">
    <location>
        <begin position="24"/>
        <end position="451"/>
    </location>
</feature>
<dbReference type="InterPro" id="IPR023213">
    <property type="entry name" value="CAT-like_dom_sf"/>
</dbReference>
<evidence type="ECO:0000259" key="6">
    <source>
        <dbReference type="PROSITE" id="PS50075"/>
    </source>
</evidence>
<keyword evidence="4" id="KW-0808">Transferase</keyword>
<dbReference type="InterPro" id="IPR036412">
    <property type="entry name" value="HAD-like_sf"/>
</dbReference>
<dbReference type="SUPFAM" id="SSF52777">
    <property type="entry name" value="CoA-dependent acyltransferases"/>
    <property type="match status" value="4"/>
</dbReference>
<dbReference type="InterPro" id="IPR018201">
    <property type="entry name" value="Ketoacyl_synth_AS"/>
</dbReference>
<dbReference type="InterPro" id="IPR010033">
    <property type="entry name" value="HAD_SF_ppase_IIIC"/>
</dbReference>
<dbReference type="Gene3D" id="3.40.50.1110">
    <property type="entry name" value="SGNH hydrolase"/>
    <property type="match status" value="1"/>
</dbReference>
<feature type="non-terminal residue" evidence="8">
    <location>
        <position position="2435"/>
    </location>
</feature>
<feature type="domain" description="Carrier" evidence="6">
    <location>
        <begin position="683"/>
        <end position="758"/>
    </location>
</feature>
<dbReference type="CDD" id="cd00833">
    <property type="entry name" value="PKS"/>
    <property type="match status" value="1"/>
</dbReference>
<dbReference type="InterPro" id="IPR023214">
    <property type="entry name" value="HAD_sf"/>
</dbReference>
<gene>
    <name evidence="8" type="ORF">QJS35_32860</name>
</gene>
<dbReference type="RefSeq" id="WP_232190326.1">
    <property type="nucleotide sequence ID" value="NZ_JAIOAP010000034.1"/>
</dbReference>
<evidence type="ECO:0000259" key="7">
    <source>
        <dbReference type="PROSITE" id="PS52004"/>
    </source>
</evidence>
<dbReference type="InterPro" id="IPR009081">
    <property type="entry name" value="PP-bd_ACP"/>
</dbReference>
<organism evidence="8 9">
    <name type="scientific">Cohnella silvisoli</name>
    <dbReference type="NCBI Taxonomy" id="2873699"/>
    <lineage>
        <taxon>Bacteria</taxon>
        <taxon>Bacillati</taxon>
        <taxon>Bacillota</taxon>
        <taxon>Bacilli</taxon>
        <taxon>Bacillales</taxon>
        <taxon>Paenibacillaceae</taxon>
        <taxon>Cohnella</taxon>
    </lineage>
</organism>
<dbReference type="Gene3D" id="1.10.1240.100">
    <property type="match status" value="1"/>
</dbReference>
<dbReference type="InterPro" id="IPR006162">
    <property type="entry name" value="Ppantetheine_attach_site"/>
</dbReference>
<dbReference type="NCBIfam" id="TIGR01681">
    <property type="entry name" value="HAD-SF-IIIC"/>
    <property type="match status" value="1"/>
</dbReference>
<dbReference type="InterPro" id="IPR016039">
    <property type="entry name" value="Thiolase-like"/>
</dbReference>
<evidence type="ECO:0000256" key="4">
    <source>
        <dbReference type="ARBA" id="ARBA00022679"/>
    </source>
</evidence>
<keyword evidence="3" id="KW-0597">Phosphoprotein</keyword>
<dbReference type="SUPFAM" id="SSF47336">
    <property type="entry name" value="ACP-like"/>
    <property type="match status" value="2"/>
</dbReference>
<dbReference type="Gene3D" id="3.40.50.1000">
    <property type="entry name" value="HAD superfamily/HAD-like"/>
    <property type="match status" value="1"/>
</dbReference>
<dbReference type="Gene3D" id="3.30.559.30">
    <property type="entry name" value="Nonribosomal peptide synthetase, condensation domain"/>
    <property type="match status" value="2"/>
</dbReference>
<dbReference type="PROSITE" id="PS50075">
    <property type="entry name" value="CARRIER"/>
    <property type="match status" value="2"/>
</dbReference>
<dbReference type="Pfam" id="PF00109">
    <property type="entry name" value="ketoacyl-synt"/>
    <property type="match status" value="1"/>
</dbReference>
<evidence type="ECO:0000313" key="8">
    <source>
        <dbReference type="EMBL" id="MEQ4487174.1"/>
    </source>
</evidence>
<dbReference type="PANTHER" id="PTHR43775:SF37">
    <property type="entry name" value="SI:DKEY-61P9.11"/>
    <property type="match status" value="1"/>
</dbReference>
<keyword evidence="5" id="KW-0175">Coiled coil</keyword>
<keyword evidence="2" id="KW-0596">Phosphopantetheine</keyword>
<dbReference type="PROSITE" id="PS00012">
    <property type="entry name" value="PHOSPHOPANTETHEINE"/>
    <property type="match status" value="1"/>
</dbReference>
<evidence type="ECO:0000256" key="1">
    <source>
        <dbReference type="ARBA" id="ARBA00001957"/>
    </source>
</evidence>
<proteinExistence type="predicted"/>
<dbReference type="Pfam" id="PF02801">
    <property type="entry name" value="Ketoacyl-synt_C"/>
    <property type="match status" value="1"/>
</dbReference>
<dbReference type="InterPro" id="IPR050091">
    <property type="entry name" value="PKS_NRPS_Biosynth_Enz"/>
</dbReference>
<evidence type="ECO:0000256" key="5">
    <source>
        <dbReference type="SAM" id="Coils"/>
    </source>
</evidence>
<keyword evidence="9" id="KW-1185">Reference proteome</keyword>
<evidence type="ECO:0000313" key="9">
    <source>
        <dbReference type="Proteomes" id="UP001493487"/>
    </source>
</evidence>
<feature type="coiled-coil region" evidence="5">
    <location>
        <begin position="1311"/>
        <end position="1338"/>
    </location>
</feature>
<dbReference type="InterPro" id="IPR036736">
    <property type="entry name" value="ACP-like_sf"/>
</dbReference>
<dbReference type="Pfam" id="PF00668">
    <property type="entry name" value="Condensation"/>
    <property type="match status" value="2"/>
</dbReference>
<dbReference type="SMART" id="SM00825">
    <property type="entry name" value="PKS_KS"/>
    <property type="match status" value="1"/>
</dbReference>
<accession>A0ABV1L499</accession>
<evidence type="ECO:0000256" key="2">
    <source>
        <dbReference type="ARBA" id="ARBA00022450"/>
    </source>
</evidence>
<reference evidence="8 9" key="1">
    <citation type="journal article" date="2023" name="Genome Announc.">
        <title>Pan-Genome Analyses of the Genus Cohnella and Proposal of the Novel Species Cohnella silvisoli sp. nov., Isolated from Forest Soil.</title>
        <authorList>
            <person name="Wang C."/>
            <person name="Mao L."/>
            <person name="Bao G."/>
            <person name="Zhu H."/>
        </authorList>
    </citation>
    <scope>NUCLEOTIDE SEQUENCE [LARGE SCALE GENOMIC DNA]</scope>
    <source>
        <strain evidence="8 9">NL03-T5-1</strain>
    </source>
</reference>
<dbReference type="Pfam" id="PF22621">
    <property type="entry name" value="CurL-like_PKS_C"/>
    <property type="match status" value="1"/>
</dbReference>
<dbReference type="PROSITE" id="PS52004">
    <property type="entry name" value="KS3_2"/>
    <property type="match status" value="1"/>
</dbReference>
<name>A0ABV1L499_9BACL</name>
<dbReference type="SUPFAM" id="SSF53901">
    <property type="entry name" value="Thiolase-like"/>
    <property type="match status" value="1"/>
</dbReference>
<evidence type="ECO:0000256" key="3">
    <source>
        <dbReference type="ARBA" id="ARBA00022553"/>
    </source>
</evidence>
<dbReference type="Gene3D" id="1.10.1200.10">
    <property type="entry name" value="ACP-like"/>
    <property type="match status" value="2"/>
</dbReference>
<dbReference type="SMART" id="SM00823">
    <property type="entry name" value="PKS_PP"/>
    <property type="match status" value="2"/>
</dbReference>
<dbReference type="Proteomes" id="UP001493487">
    <property type="component" value="Unassembled WGS sequence"/>
</dbReference>
<comment type="caution">
    <text evidence="8">The sequence shown here is derived from an EMBL/GenBank/DDBJ whole genome shotgun (WGS) entry which is preliminary data.</text>
</comment>
<dbReference type="InterPro" id="IPR014030">
    <property type="entry name" value="Ketoacyl_synth_N"/>
</dbReference>
<dbReference type="InterPro" id="IPR014031">
    <property type="entry name" value="Ketoacyl_synth_C"/>
</dbReference>
<dbReference type="InterPro" id="IPR010037">
    <property type="entry name" value="FkbH_domain"/>
</dbReference>
<dbReference type="CDD" id="cd19531">
    <property type="entry name" value="LCL_NRPS-like"/>
    <property type="match status" value="2"/>
</dbReference>
<feature type="domain" description="Carrier" evidence="6">
    <location>
        <begin position="1875"/>
        <end position="1950"/>
    </location>
</feature>
<protein>
    <submittedName>
        <fullName evidence="8">HAD-IIIC family phosphatase</fullName>
    </submittedName>
</protein>
<dbReference type="SUPFAM" id="SSF56784">
    <property type="entry name" value="HAD-like"/>
    <property type="match status" value="1"/>
</dbReference>
<dbReference type="PANTHER" id="PTHR43775">
    <property type="entry name" value="FATTY ACID SYNTHASE"/>
    <property type="match status" value="1"/>
</dbReference>
<dbReference type="NCBIfam" id="TIGR01686">
    <property type="entry name" value="FkbH"/>
    <property type="match status" value="1"/>
</dbReference>
<dbReference type="Gene3D" id="3.30.559.10">
    <property type="entry name" value="Chloramphenicol acetyltransferase-like domain"/>
    <property type="match status" value="2"/>
</dbReference>